<organism evidence="1 2">
    <name type="scientific">Candidatus Komeilibacteria bacterium CG_4_10_14_0_2_um_filter_37_10</name>
    <dbReference type="NCBI Taxonomy" id="1974470"/>
    <lineage>
        <taxon>Bacteria</taxon>
        <taxon>Candidatus Komeiliibacteriota</taxon>
    </lineage>
</organism>
<sequence>MLCPCCHGYKFDENSGCPDCEATLKNGQTYLEFCDEVTRHYPQQTEKKELELNFTEQQPTERVVEQIMRTCSQCGKELSGTDGLFFCTHCRAEKGQDPNSNYYKLKLK</sequence>
<reference evidence="2" key="1">
    <citation type="submission" date="2017-09" db="EMBL/GenBank/DDBJ databases">
        <title>Depth-based differentiation of microbial function through sediment-hosted aquifers and enrichment of novel symbionts in the deep terrestrial subsurface.</title>
        <authorList>
            <person name="Probst A.J."/>
            <person name="Ladd B."/>
            <person name="Jarett J.K."/>
            <person name="Geller-Mcgrath D.E."/>
            <person name="Sieber C.M.K."/>
            <person name="Emerson J.B."/>
            <person name="Anantharaman K."/>
            <person name="Thomas B.C."/>
            <person name="Malmstrom R."/>
            <person name="Stieglmeier M."/>
            <person name="Klingl A."/>
            <person name="Woyke T."/>
            <person name="Ryan C.M."/>
            <person name="Banfield J.F."/>
        </authorList>
    </citation>
    <scope>NUCLEOTIDE SEQUENCE [LARGE SCALE GENOMIC DNA]</scope>
</reference>
<gene>
    <name evidence="1" type="ORF">COX77_04310</name>
</gene>
<dbReference type="EMBL" id="PFPO01000085">
    <property type="protein sequence ID" value="PIZ98466.1"/>
    <property type="molecule type" value="Genomic_DNA"/>
</dbReference>
<name>A0A2M7VDG6_9BACT</name>
<dbReference type="AlphaFoldDB" id="A0A2M7VDG6"/>
<accession>A0A2M7VDG6</accession>
<evidence type="ECO:0000313" key="2">
    <source>
        <dbReference type="Proteomes" id="UP000230405"/>
    </source>
</evidence>
<comment type="caution">
    <text evidence="1">The sequence shown here is derived from an EMBL/GenBank/DDBJ whole genome shotgun (WGS) entry which is preliminary data.</text>
</comment>
<dbReference type="Proteomes" id="UP000230405">
    <property type="component" value="Unassembled WGS sequence"/>
</dbReference>
<protein>
    <submittedName>
        <fullName evidence="1">Uncharacterized protein</fullName>
    </submittedName>
</protein>
<proteinExistence type="predicted"/>
<evidence type="ECO:0000313" key="1">
    <source>
        <dbReference type="EMBL" id="PIZ98466.1"/>
    </source>
</evidence>